<evidence type="ECO:0000313" key="2">
    <source>
        <dbReference type="EMBL" id="MBE1513720.1"/>
    </source>
</evidence>
<dbReference type="RefSeq" id="WP_192590572.1">
    <property type="nucleotide sequence ID" value="NZ_JADBEE010000001.1"/>
</dbReference>
<keyword evidence="3" id="KW-1185">Reference proteome</keyword>
<protein>
    <recommendedName>
        <fullName evidence="4">DUF3558 domain-containing protein</fullName>
    </recommendedName>
</protein>
<organism evidence="2 3">
    <name type="scientific">Nesterenkonia halotolerans</name>
    <dbReference type="NCBI Taxonomy" id="225325"/>
    <lineage>
        <taxon>Bacteria</taxon>
        <taxon>Bacillati</taxon>
        <taxon>Actinomycetota</taxon>
        <taxon>Actinomycetes</taxon>
        <taxon>Micrococcales</taxon>
        <taxon>Micrococcaceae</taxon>
        <taxon>Nesterenkonia</taxon>
    </lineage>
</organism>
<name>A0ABR9J3Z2_9MICC</name>
<dbReference type="Proteomes" id="UP000636579">
    <property type="component" value="Unassembled WGS sequence"/>
</dbReference>
<gene>
    <name evidence="2" type="ORF">H4W26_000475</name>
</gene>
<proteinExistence type="predicted"/>
<dbReference type="EMBL" id="JADBEE010000001">
    <property type="protein sequence ID" value="MBE1513720.1"/>
    <property type="molecule type" value="Genomic_DNA"/>
</dbReference>
<feature type="compositionally biased region" description="Pro residues" evidence="1">
    <location>
        <begin position="54"/>
        <end position="63"/>
    </location>
</feature>
<sequence>MSHKKFMIFPVVGCALLLTSCGTPSPEAEDSTASLPAELASPPEGADETLPREPTNPPAPPADCPYYEEVAEVPDDEQFDLAVELGCEYDIYGEIQFEGPIRILDDDAVMVGLIDPDRAMTEEEMEEAGYL</sequence>
<evidence type="ECO:0000256" key="1">
    <source>
        <dbReference type="SAM" id="MobiDB-lite"/>
    </source>
</evidence>
<evidence type="ECO:0008006" key="4">
    <source>
        <dbReference type="Google" id="ProtNLM"/>
    </source>
</evidence>
<comment type="caution">
    <text evidence="2">The sequence shown here is derived from an EMBL/GenBank/DDBJ whole genome shotgun (WGS) entry which is preliminary data.</text>
</comment>
<reference evidence="2 3" key="1">
    <citation type="submission" date="2020-10" db="EMBL/GenBank/DDBJ databases">
        <title>Sequencing the genomes of 1000 actinobacteria strains.</title>
        <authorList>
            <person name="Klenk H.-P."/>
        </authorList>
    </citation>
    <scope>NUCLEOTIDE SEQUENCE [LARGE SCALE GENOMIC DNA]</scope>
    <source>
        <strain evidence="2 3">DSM 15474</strain>
    </source>
</reference>
<accession>A0ABR9J3Z2</accession>
<evidence type="ECO:0000313" key="3">
    <source>
        <dbReference type="Proteomes" id="UP000636579"/>
    </source>
</evidence>
<feature type="region of interest" description="Disordered" evidence="1">
    <location>
        <begin position="22"/>
        <end position="64"/>
    </location>
</feature>
<dbReference type="PROSITE" id="PS51257">
    <property type="entry name" value="PROKAR_LIPOPROTEIN"/>
    <property type="match status" value="1"/>
</dbReference>